<protein>
    <submittedName>
        <fullName evidence="1">Uncharacterized protein</fullName>
    </submittedName>
</protein>
<dbReference type="RefSeq" id="WP_171539684.1">
    <property type="nucleotide sequence ID" value="NZ_JABERL010000005.1"/>
</dbReference>
<reference evidence="1 2" key="1">
    <citation type="submission" date="2020-04" db="EMBL/GenBank/DDBJ databases">
        <title>Acinetobacter Taxon 24.</title>
        <authorList>
            <person name="Nemec A."/>
            <person name="Radolfova-Krizova L."/>
            <person name="Higgins P.G."/>
            <person name="Spanelova P."/>
        </authorList>
    </citation>
    <scope>NUCLEOTIDE SEQUENCE [LARGE SCALE GENOMIC DNA]</scope>
    <source>
        <strain evidence="1 2">ANC 5380</strain>
    </source>
</reference>
<dbReference type="EMBL" id="JABERL010000005">
    <property type="protein sequence ID" value="NNH76481.1"/>
    <property type="molecule type" value="Genomic_DNA"/>
</dbReference>
<dbReference type="Proteomes" id="UP000569202">
    <property type="component" value="Unassembled WGS sequence"/>
</dbReference>
<accession>A0A7Y2RDN2</accession>
<evidence type="ECO:0000313" key="2">
    <source>
        <dbReference type="Proteomes" id="UP000569202"/>
    </source>
</evidence>
<sequence length="103" mass="11608">MAKRSVIKKDVIKNKYQINLSFPNGDNLKLTGSTKLDAKGMIQSNRTLKAIYKQYGLFSAEAIEVFNRALNFDLVSYTSASEAVYNLNIERDSDPIKITCLIK</sequence>
<proteinExistence type="predicted"/>
<name>A0A7Y2RDN2_9GAMM</name>
<gene>
    <name evidence="1" type="ORF">HLH17_02025</name>
</gene>
<comment type="caution">
    <text evidence="1">The sequence shown here is derived from an EMBL/GenBank/DDBJ whole genome shotgun (WGS) entry which is preliminary data.</text>
</comment>
<evidence type="ECO:0000313" key="1">
    <source>
        <dbReference type="EMBL" id="NNH76481.1"/>
    </source>
</evidence>
<dbReference type="AlphaFoldDB" id="A0A7Y2RDN2"/>
<organism evidence="1 2">
    <name type="scientific">Acinetobacter terrae</name>
    <dbReference type="NCBI Taxonomy" id="2731247"/>
    <lineage>
        <taxon>Bacteria</taxon>
        <taxon>Pseudomonadati</taxon>
        <taxon>Pseudomonadota</taxon>
        <taxon>Gammaproteobacteria</taxon>
        <taxon>Moraxellales</taxon>
        <taxon>Moraxellaceae</taxon>
        <taxon>Acinetobacter</taxon>
        <taxon>Acinetobacter Taxon 24</taxon>
    </lineage>
</organism>